<sequence length="70" mass="7435">MIDPTWPDGTGLAYFGVPFADRDLWPHPVLGGGLLQEPRYLLPLLREGLVSGAVADLGRLPAAASHSSPQ</sequence>
<evidence type="ECO:0000313" key="1">
    <source>
        <dbReference type="EMBL" id="KIQ64268.1"/>
    </source>
</evidence>
<dbReference type="AlphaFoldDB" id="A0A0D0Q050"/>
<dbReference type="EMBL" id="JXZB01000003">
    <property type="protein sequence ID" value="KIQ64268.1"/>
    <property type="molecule type" value="Genomic_DNA"/>
</dbReference>
<evidence type="ECO:0000313" key="2">
    <source>
        <dbReference type="Proteomes" id="UP000032066"/>
    </source>
</evidence>
<keyword evidence="2" id="KW-1185">Reference proteome</keyword>
<accession>A0A0D0Q050</accession>
<name>A0A0D0Q050_KITGR</name>
<dbReference type="PATRIC" id="fig|2064.6.peg.4114"/>
<dbReference type="Proteomes" id="UP000032066">
    <property type="component" value="Unassembled WGS sequence"/>
</dbReference>
<proteinExistence type="predicted"/>
<reference evidence="1 2" key="1">
    <citation type="submission" date="2015-02" db="EMBL/GenBank/DDBJ databases">
        <title>Draft genome sequence of Kitasatospora griseola MF730-N6, a bafilomycin, terpentecin and satosporin producer.</title>
        <authorList>
            <person name="Arens J.C."/>
            <person name="Haltli B."/>
            <person name="Kerr R.G."/>
        </authorList>
    </citation>
    <scope>NUCLEOTIDE SEQUENCE [LARGE SCALE GENOMIC DNA]</scope>
    <source>
        <strain evidence="1 2">MF730-N6</strain>
    </source>
</reference>
<gene>
    <name evidence="1" type="ORF">TR51_19120</name>
</gene>
<organism evidence="1 2">
    <name type="scientific">Kitasatospora griseola</name>
    <name type="common">Streptomyces griseolosporeus</name>
    <dbReference type="NCBI Taxonomy" id="2064"/>
    <lineage>
        <taxon>Bacteria</taxon>
        <taxon>Bacillati</taxon>
        <taxon>Actinomycetota</taxon>
        <taxon>Actinomycetes</taxon>
        <taxon>Kitasatosporales</taxon>
        <taxon>Streptomycetaceae</taxon>
        <taxon>Kitasatospora</taxon>
    </lineage>
</organism>
<protein>
    <submittedName>
        <fullName evidence="1">Uncharacterized protein</fullName>
    </submittedName>
</protein>
<comment type="caution">
    <text evidence="1">The sequence shown here is derived from an EMBL/GenBank/DDBJ whole genome shotgun (WGS) entry which is preliminary data.</text>
</comment>